<dbReference type="STRING" id="463040.CAL15_10705"/>
<dbReference type="Pfam" id="PF04325">
    <property type="entry name" value="DUF465"/>
    <property type="match status" value="1"/>
</dbReference>
<gene>
    <name evidence="1" type="ORF">CAL15_10705</name>
</gene>
<evidence type="ECO:0008006" key="3">
    <source>
        <dbReference type="Google" id="ProtNLM"/>
    </source>
</evidence>
<proteinExistence type="predicted"/>
<accession>A0A1W6ZC32</accession>
<evidence type="ECO:0000313" key="2">
    <source>
        <dbReference type="Proteomes" id="UP000194161"/>
    </source>
</evidence>
<dbReference type="EMBL" id="CP021111">
    <property type="protein sequence ID" value="ARP94815.1"/>
    <property type="molecule type" value="Genomic_DNA"/>
</dbReference>
<dbReference type="RefSeq" id="WP_086078580.1">
    <property type="nucleotide sequence ID" value="NZ_CP021111.1"/>
</dbReference>
<sequence length="70" mass="8285">MFPEFRDRQSTLQNNDRHFDSMCRRHSDLDQRIQNIESGRATGSSLDIEKLKKQKLYLKDRIYAILKDGG</sequence>
<dbReference type="InterPro" id="IPR038444">
    <property type="entry name" value="DUF465_sf"/>
</dbReference>
<dbReference type="KEGG" id="bgm:CAL15_10705"/>
<dbReference type="AlphaFoldDB" id="A0A1W6ZC32"/>
<dbReference type="InterPro" id="IPR007420">
    <property type="entry name" value="DUF465"/>
</dbReference>
<reference evidence="1 2" key="1">
    <citation type="submission" date="2017-05" db="EMBL/GenBank/DDBJ databases">
        <title>Complete and WGS of Bordetella genogroups.</title>
        <authorList>
            <person name="Spilker T."/>
            <person name="LiPuma J."/>
        </authorList>
    </citation>
    <scope>NUCLEOTIDE SEQUENCE [LARGE SCALE GENOMIC DNA]</scope>
    <source>
        <strain evidence="1 2">AU7206</strain>
    </source>
</reference>
<keyword evidence="2" id="KW-1185">Reference proteome</keyword>
<protein>
    <recommendedName>
        <fullName evidence="3">DUF465 domain-containing protein</fullName>
    </recommendedName>
</protein>
<dbReference type="Gene3D" id="6.10.280.50">
    <property type="match status" value="1"/>
</dbReference>
<dbReference type="OrthoDB" id="5616367at2"/>
<dbReference type="Proteomes" id="UP000194161">
    <property type="component" value="Chromosome"/>
</dbReference>
<organism evidence="1 2">
    <name type="scientific">Bordetella genomosp. 13</name>
    <dbReference type="NCBI Taxonomy" id="463040"/>
    <lineage>
        <taxon>Bacteria</taxon>
        <taxon>Pseudomonadati</taxon>
        <taxon>Pseudomonadota</taxon>
        <taxon>Betaproteobacteria</taxon>
        <taxon>Burkholderiales</taxon>
        <taxon>Alcaligenaceae</taxon>
        <taxon>Bordetella</taxon>
    </lineage>
</organism>
<name>A0A1W6ZC32_9BORD</name>
<evidence type="ECO:0000313" key="1">
    <source>
        <dbReference type="EMBL" id="ARP94815.1"/>
    </source>
</evidence>